<proteinExistence type="predicted"/>
<dbReference type="AlphaFoldDB" id="A0AAD5SUI5"/>
<dbReference type="Gene3D" id="3.40.50.150">
    <property type="entry name" value="Vaccinia Virus protein VP39"/>
    <property type="match status" value="1"/>
</dbReference>
<dbReference type="SUPFAM" id="SSF53335">
    <property type="entry name" value="S-adenosyl-L-methionine-dependent methyltransferases"/>
    <property type="match status" value="1"/>
</dbReference>
<feature type="region of interest" description="Disordered" evidence="1">
    <location>
        <begin position="1"/>
        <end position="53"/>
    </location>
</feature>
<evidence type="ECO:0000256" key="1">
    <source>
        <dbReference type="SAM" id="MobiDB-lite"/>
    </source>
</evidence>
<sequence length="195" mass="21917">MGSHQSTIAKPTRSVIPPAQTHLKSSTTQGKTDLDSPSVSILQSPKSKTNSSKKYVLKAAHVNSLVAKTWNPNDPASWEPEMREYHELPNSDYMLPSDAQEQDRLELQHYIYRAAYQGDIICPAVKDLVKFPGYKLLDVGCAKGFWLKCIQKDNPKAKCYGVDISKTLVEQSSEQEEITLQFGNVLETLPCEWFL</sequence>
<keyword evidence="4" id="KW-1185">Reference proteome</keyword>
<organism evidence="3 4">
    <name type="scientific">Physocladia obscura</name>
    <dbReference type="NCBI Taxonomy" id="109957"/>
    <lineage>
        <taxon>Eukaryota</taxon>
        <taxon>Fungi</taxon>
        <taxon>Fungi incertae sedis</taxon>
        <taxon>Chytridiomycota</taxon>
        <taxon>Chytridiomycota incertae sedis</taxon>
        <taxon>Chytridiomycetes</taxon>
        <taxon>Chytridiales</taxon>
        <taxon>Chytriomycetaceae</taxon>
        <taxon>Physocladia</taxon>
    </lineage>
</organism>
<evidence type="ECO:0000313" key="4">
    <source>
        <dbReference type="Proteomes" id="UP001211907"/>
    </source>
</evidence>
<reference evidence="3" key="1">
    <citation type="submission" date="2020-05" db="EMBL/GenBank/DDBJ databases">
        <title>Phylogenomic resolution of chytrid fungi.</title>
        <authorList>
            <person name="Stajich J.E."/>
            <person name="Amses K."/>
            <person name="Simmons R."/>
            <person name="Seto K."/>
            <person name="Myers J."/>
            <person name="Bonds A."/>
            <person name="Quandt C.A."/>
            <person name="Barry K."/>
            <person name="Liu P."/>
            <person name="Grigoriev I."/>
            <person name="Longcore J.E."/>
            <person name="James T.Y."/>
        </authorList>
    </citation>
    <scope>NUCLEOTIDE SEQUENCE</scope>
    <source>
        <strain evidence="3">JEL0513</strain>
    </source>
</reference>
<dbReference type="EMBL" id="JADGJH010001726">
    <property type="protein sequence ID" value="KAJ3110460.1"/>
    <property type="molecule type" value="Genomic_DNA"/>
</dbReference>
<gene>
    <name evidence="3" type="ORF">HK100_003027</name>
</gene>
<accession>A0AAD5SUI5</accession>
<evidence type="ECO:0000313" key="3">
    <source>
        <dbReference type="EMBL" id="KAJ3110460.1"/>
    </source>
</evidence>
<dbReference type="InterPro" id="IPR025714">
    <property type="entry name" value="Methyltranfer_dom"/>
</dbReference>
<protein>
    <recommendedName>
        <fullName evidence="2">Methyltransferase domain-containing protein</fullName>
    </recommendedName>
</protein>
<feature type="compositionally biased region" description="Polar residues" evidence="1">
    <location>
        <begin position="22"/>
        <end position="53"/>
    </location>
</feature>
<evidence type="ECO:0000259" key="2">
    <source>
        <dbReference type="Pfam" id="PF13847"/>
    </source>
</evidence>
<dbReference type="InterPro" id="IPR029063">
    <property type="entry name" value="SAM-dependent_MTases_sf"/>
</dbReference>
<comment type="caution">
    <text evidence="3">The sequence shown here is derived from an EMBL/GenBank/DDBJ whole genome shotgun (WGS) entry which is preliminary data.</text>
</comment>
<dbReference type="Proteomes" id="UP001211907">
    <property type="component" value="Unassembled WGS sequence"/>
</dbReference>
<feature type="domain" description="Methyltransferase" evidence="2">
    <location>
        <begin position="132"/>
        <end position="176"/>
    </location>
</feature>
<dbReference type="Pfam" id="PF13847">
    <property type="entry name" value="Methyltransf_31"/>
    <property type="match status" value="1"/>
</dbReference>
<name>A0AAD5SUI5_9FUNG</name>